<keyword evidence="4" id="KW-0804">Transcription</keyword>
<accession>A0AAU3GNI0</accession>
<dbReference type="EMBL" id="CP109535">
    <property type="protein sequence ID" value="WTY94731.1"/>
    <property type="molecule type" value="Genomic_DNA"/>
</dbReference>
<dbReference type="SUPFAM" id="SSF47413">
    <property type="entry name" value="lambda repressor-like DNA-binding domains"/>
    <property type="match status" value="1"/>
</dbReference>
<dbReference type="GO" id="GO:0000976">
    <property type="term" value="F:transcription cis-regulatory region binding"/>
    <property type="evidence" value="ECO:0007669"/>
    <property type="project" value="TreeGrafter"/>
</dbReference>
<dbReference type="GO" id="GO:0003700">
    <property type="term" value="F:DNA-binding transcription factor activity"/>
    <property type="evidence" value="ECO:0007669"/>
    <property type="project" value="TreeGrafter"/>
</dbReference>
<dbReference type="CDD" id="cd01392">
    <property type="entry name" value="HTH_LacI"/>
    <property type="match status" value="1"/>
</dbReference>
<dbReference type="CDD" id="cd06267">
    <property type="entry name" value="PBP1_LacI_sugar_binding-like"/>
    <property type="match status" value="1"/>
</dbReference>
<feature type="domain" description="HTH lacI-type" evidence="6">
    <location>
        <begin position="24"/>
        <end position="81"/>
    </location>
</feature>
<dbReference type="SMART" id="SM00354">
    <property type="entry name" value="HTH_LACI"/>
    <property type="match status" value="1"/>
</dbReference>
<feature type="region of interest" description="Disordered" evidence="5">
    <location>
        <begin position="344"/>
        <end position="363"/>
    </location>
</feature>
<keyword evidence="3" id="KW-0238">DNA-binding</keyword>
<name>A0AAU3GNI0_9ACTN</name>
<evidence type="ECO:0000259" key="6">
    <source>
        <dbReference type="PROSITE" id="PS50932"/>
    </source>
</evidence>
<protein>
    <submittedName>
        <fullName evidence="7">LacI family transcriptional regulator</fullName>
    </submittedName>
</protein>
<keyword evidence="2" id="KW-0805">Transcription regulation</keyword>
<evidence type="ECO:0000256" key="4">
    <source>
        <dbReference type="ARBA" id="ARBA00023163"/>
    </source>
</evidence>
<dbReference type="InterPro" id="IPR046335">
    <property type="entry name" value="LacI/GalR-like_sensor"/>
</dbReference>
<dbReference type="PROSITE" id="PS50932">
    <property type="entry name" value="HTH_LACI_2"/>
    <property type="match status" value="1"/>
</dbReference>
<dbReference type="PANTHER" id="PTHR30146">
    <property type="entry name" value="LACI-RELATED TRANSCRIPTIONAL REPRESSOR"/>
    <property type="match status" value="1"/>
</dbReference>
<organism evidence="7">
    <name type="scientific">Streptomyces sp. NBC_01401</name>
    <dbReference type="NCBI Taxonomy" id="2903854"/>
    <lineage>
        <taxon>Bacteria</taxon>
        <taxon>Bacillati</taxon>
        <taxon>Actinomycetota</taxon>
        <taxon>Actinomycetes</taxon>
        <taxon>Kitasatosporales</taxon>
        <taxon>Streptomycetaceae</taxon>
        <taxon>Streptomyces</taxon>
    </lineage>
</organism>
<dbReference type="InterPro" id="IPR028082">
    <property type="entry name" value="Peripla_BP_I"/>
</dbReference>
<feature type="region of interest" description="Disordered" evidence="5">
    <location>
        <begin position="1"/>
        <end position="26"/>
    </location>
</feature>
<dbReference type="SUPFAM" id="SSF53822">
    <property type="entry name" value="Periplasmic binding protein-like I"/>
    <property type="match status" value="1"/>
</dbReference>
<dbReference type="InterPro" id="IPR010982">
    <property type="entry name" value="Lambda_DNA-bd_dom_sf"/>
</dbReference>
<keyword evidence="1" id="KW-0678">Repressor</keyword>
<dbReference type="Pfam" id="PF13377">
    <property type="entry name" value="Peripla_BP_3"/>
    <property type="match status" value="1"/>
</dbReference>
<feature type="region of interest" description="Disordered" evidence="5">
    <location>
        <begin position="381"/>
        <end position="407"/>
    </location>
</feature>
<evidence type="ECO:0000256" key="1">
    <source>
        <dbReference type="ARBA" id="ARBA00022491"/>
    </source>
</evidence>
<dbReference type="Gene3D" id="3.40.50.2300">
    <property type="match status" value="2"/>
</dbReference>
<dbReference type="AlphaFoldDB" id="A0AAU3GNI0"/>
<proteinExistence type="predicted"/>
<reference evidence="7" key="1">
    <citation type="submission" date="2022-10" db="EMBL/GenBank/DDBJ databases">
        <title>The complete genomes of actinobacterial strains from the NBC collection.</title>
        <authorList>
            <person name="Joergensen T.S."/>
            <person name="Alvarez Arevalo M."/>
            <person name="Sterndorff E.B."/>
            <person name="Faurdal D."/>
            <person name="Vuksanovic O."/>
            <person name="Mourched A.-S."/>
            <person name="Charusanti P."/>
            <person name="Shaw S."/>
            <person name="Blin K."/>
            <person name="Weber T."/>
        </authorList>
    </citation>
    <scope>NUCLEOTIDE SEQUENCE</scope>
    <source>
        <strain evidence="7">NBC_01401</strain>
    </source>
</reference>
<evidence type="ECO:0000256" key="3">
    <source>
        <dbReference type="ARBA" id="ARBA00023125"/>
    </source>
</evidence>
<feature type="compositionally biased region" description="Polar residues" evidence="5">
    <location>
        <begin position="397"/>
        <end position="407"/>
    </location>
</feature>
<dbReference type="Gene3D" id="1.10.260.40">
    <property type="entry name" value="lambda repressor-like DNA-binding domains"/>
    <property type="match status" value="1"/>
</dbReference>
<dbReference type="PANTHER" id="PTHR30146:SF148">
    <property type="entry name" value="HTH-TYPE TRANSCRIPTIONAL REPRESSOR PURR-RELATED"/>
    <property type="match status" value="1"/>
</dbReference>
<evidence type="ECO:0000256" key="2">
    <source>
        <dbReference type="ARBA" id="ARBA00023015"/>
    </source>
</evidence>
<dbReference type="InterPro" id="IPR000843">
    <property type="entry name" value="HTH_LacI"/>
</dbReference>
<gene>
    <name evidence="7" type="ORF">OG626_07375</name>
</gene>
<evidence type="ECO:0000256" key="5">
    <source>
        <dbReference type="SAM" id="MobiDB-lite"/>
    </source>
</evidence>
<dbReference type="Pfam" id="PF00356">
    <property type="entry name" value="LacI"/>
    <property type="match status" value="1"/>
</dbReference>
<evidence type="ECO:0000313" key="7">
    <source>
        <dbReference type="EMBL" id="WTY94731.1"/>
    </source>
</evidence>
<feature type="compositionally biased region" description="Basic and acidic residues" evidence="5">
    <location>
        <begin position="346"/>
        <end position="359"/>
    </location>
</feature>
<sequence>MAEEPTKRVRRGRTPAPAGRTGRPRQAEVARLAGVSQATVSLVLGGKKQGAAISDETRRNVLDAAGRLGYVPDPAARRLAAARNDLLGVFSFTATFPTDVQHSYYPFLVGVEREAAARGYDLVLFTGSSSGGAGASAPRALSRARLADGCLLLGRHAPVEELRRLVDDGFPVVHLGRRDEPEGLAWVGADYVSASREVVQQLASLGHRRVVLVREDDEAPASTDREQGFLEGLRAAGLPEGPDVVFRSADPARTLTPERLRQWLAEGVTAFVAEETDSGAAWRSLTTAAREAGLDCPRDLSLALLGSPPPDLADAPEPTGFDIPRAQLGAEAVRLLATLVAGDDLPEPRADLPEPRADLPEPGADLPEQLVTLVACAYRPGATTGAPPGPLAPARPHSTTRTAQGEL</sequence>